<dbReference type="SMART" id="SM00861">
    <property type="entry name" value="Transket_pyr"/>
    <property type="match status" value="1"/>
</dbReference>
<evidence type="ECO:0000256" key="1">
    <source>
        <dbReference type="ARBA" id="ARBA00001964"/>
    </source>
</evidence>
<dbReference type="InterPro" id="IPR033248">
    <property type="entry name" value="Transketolase_C"/>
</dbReference>
<dbReference type="Pfam" id="PF02780">
    <property type="entry name" value="Transketolase_C"/>
    <property type="match status" value="1"/>
</dbReference>
<gene>
    <name evidence="6" type="ORF">KDA27_11715</name>
</gene>
<dbReference type="Pfam" id="PF00676">
    <property type="entry name" value="E1_dh"/>
    <property type="match status" value="1"/>
</dbReference>
<dbReference type="SUPFAM" id="SSF52518">
    <property type="entry name" value="Thiamin diphosphate-binding fold (THDP-binding)"/>
    <property type="match status" value="2"/>
</dbReference>
<proteinExistence type="predicted"/>
<name>A0A956NC12_UNCEI</name>
<dbReference type="PANTHER" id="PTHR43257">
    <property type="entry name" value="PYRUVATE DEHYDROGENASE E1 COMPONENT BETA SUBUNIT"/>
    <property type="match status" value="1"/>
</dbReference>
<dbReference type="GO" id="GO:0016624">
    <property type="term" value="F:oxidoreductase activity, acting on the aldehyde or oxo group of donors, disulfide as acceptor"/>
    <property type="evidence" value="ECO:0007669"/>
    <property type="project" value="InterPro"/>
</dbReference>
<dbReference type="Pfam" id="PF02779">
    <property type="entry name" value="Transket_pyr"/>
    <property type="match status" value="1"/>
</dbReference>
<dbReference type="InterPro" id="IPR029061">
    <property type="entry name" value="THDP-binding"/>
</dbReference>
<dbReference type="InterPro" id="IPR005475">
    <property type="entry name" value="Transketolase-like_Pyr-bd"/>
</dbReference>
<dbReference type="InterPro" id="IPR001017">
    <property type="entry name" value="DH_E1"/>
</dbReference>
<evidence type="ECO:0000313" key="6">
    <source>
        <dbReference type="EMBL" id="MCA9756460.1"/>
    </source>
</evidence>
<evidence type="ECO:0000259" key="5">
    <source>
        <dbReference type="SMART" id="SM00861"/>
    </source>
</evidence>
<accession>A0A956NC12</accession>
<dbReference type="EMBL" id="JAGQHS010000054">
    <property type="protein sequence ID" value="MCA9756460.1"/>
    <property type="molecule type" value="Genomic_DNA"/>
</dbReference>
<dbReference type="Gene3D" id="3.40.50.920">
    <property type="match status" value="1"/>
</dbReference>
<evidence type="ECO:0000313" key="7">
    <source>
        <dbReference type="Proteomes" id="UP000739538"/>
    </source>
</evidence>
<organism evidence="6 7">
    <name type="scientific">Eiseniibacteriota bacterium</name>
    <dbReference type="NCBI Taxonomy" id="2212470"/>
    <lineage>
        <taxon>Bacteria</taxon>
        <taxon>Candidatus Eiseniibacteriota</taxon>
    </lineage>
</organism>
<comment type="cofactor">
    <cofactor evidence="1">
        <name>thiamine diphosphate</name>
        <dbReference type="ChEBI" id="CHEBI:58937"/>
    </cofactor>
</comment>
<dbReference type="CDD" id="cd02000">
    <property type="entry name" value="TPP_E1_PDC_ADC_BCADC"/>
    <property type="match status" value="1"/>
</dbReference>
<dbReference type="SUPFAM" id="SSF52922">
    <property type="entry name" value="TK C-terminal domain-like"/>
    <property type="match status" value="1"/>
</dbReference>
<evidence type="ECO:0000256" key="2">
    <source>
        <dbReference type="ARBA" id="ARBA00023002"/>
    </source>
</evidence>
<sequence>MHSRVYFDLITFVAERFPFLLDTIASEAARCLSELGKSPDRSPAAIESFKEALVERLEDALTPSAVRVGETTPGVSAAERFDAARGEVVEEIEGQLERQRIAATLTDNERRELLKGMILTRAVDNRLKMFFTNGEVRYENRSFQGKGFRSLGQEAIYAAALRLHRGPGFRDEGGSWTGDVVAPMIRDLGVALGMRPDREIVRQVLSAQMGKSGPPMDGRDLHIGDLSWGILPASAPLGISSLNVAGMAMGFQLADEARVAISFIGDGGSSLGEWHEAINLAAVRALPAVFCIQNNQTALATPLREQSSVRVFADKAIGYGIPAVTVDGTDPEAIAAAFSWAADRARGGDGPALIELVAMRMCGHAHHDDMLYLGKEPAPSWDYPTLSAGGYANEKAYRFWAERDPIPTYAKRLEALDIIDPGDLDKWKKEAEQLVDEEARAVIDAPWPDVTQVGARVFADEPPRAHRAPWSNSPTERPDLPPVEPSAPFDPKGRTFLEAVQLGIGDALDADDRVFVYGEDVGGKYGNAFLLLRPLLERHGDRILNSTLAEGGVLGVCVGSAIAGRRPIGEIQFNDFVATGFNQLVNNAAKVRYRWGQGVPMVVRMPWGGLRSAGPFHSQNTEPWFYRVPGLKIVCPSTPEDARALFATAVADPDPILYYEHIALYRDPRIKQILPDEAPVPLPFGKAALRRAGDELAIVSYGAYVHVALRVAESLAEQDGVQASVLDLRTLAPLDKDTLLAMARHCGRMLIVHEDSRTGGIGESLAAIVQEEAFHFLDAPVRIVGALDTPVPYSPPLEHAFLASEEDILQAARSLLSY</sequence>
<feature type="region of interest" description="Disordered" evidence="4">
    <location>
        <begin position="461"/>
        <end position="488"/>
    </location>
</feature>
<reference evidence="6" key="2">
    <citation type="journal article" date="2021" name="Microbiome">
        <title>Successional dynamics and alternative stable states in a saline activated sludge microbial community over 9 years.</title>
        <authorList>
            <person name="Wang Y."/>
            <person name="Ye J."/>
            <person name="Ju F."/>
            <person name="Liu L."/>
            <person name="Boyd J.A."/>
            <person name="Deng Y."/>
            <person name="Parks D.H."/>
            <person name="Jiang X."/>
            <person name="Yin X."/>
            <person name="Woodcroft B.J."/>
            <person name="Tyson G.W."/>
            <person name="Hugenholtz P."/>
            <person name="Polz M.F."/>
            <person name="Zhang T."/>
        </authorList>
    </citation>
    <scope>NUCLEOTIDE SEQUENCE</scope>
    <source>
        <strain evidence="6">HKST-UBA02</strain>
    </source>
</reference>
<dbReference type="Gene3D" id="3.40.50.970">
    <property type="match status" value="2"/>
</dbReference>
<dbReference type="InterPro" id="IPR009014">
    <property type="entry name" value="Transketo_C/PFOR_II"/>
</dbReference>
<dbReference type="AlphaFoldDB" id="A0A956NC12"/>
<dbReference type="FunFam" id="3.40.50.920:FF:000001">
    <property type="entry name" value="Pyruvate dehydrogenase E1 beta subunit"/>
    <property type="match status" value="1"/>
</dbReference>
<keyword evidence="3" id="KW-0786">Thiamine pyrophosphate</keyword>
<protein>
    <recommendedName>
        <fullName evidence="5">Transketolase-like pyrimidine-binding domain-containing protein</fullName>
    </recommendedName>
</protein>
<feature type="domain" description="Transketolase-like pyrimidine-binding" evidence="5">
    <location>
        <begin position="494"/>
        <end position="667"/>
    </location>
</feature>
<keyword evidence="2" id="KW-0560">Oxidoreductase</keyword>
<dbReference type="PANTHER" id="PTHR43257:SF2">
    <property type="entry name" value="PYRUVATE DEHYDROGENASE E1 COMPONENT SUBUNIT BETA"/>
    <property type="match status" value="1"/>
</dbReference>
<reference evidence="6" key="1">
    <citation type="submission" date="2020-04" db="EMBL/GenBank/DDBJ databases">
        <authorList>
            <person name="Zhang T."/>
        </authorList>
    </citation>
    <scope>NUCLEOTIDE SEQUENCE</scope>
    <source>
        <strain evidence="6">HKST-UBA02</strain>
    </source>
</reference>
<evidence type="ECO:0000256" key="4">
    <source>
        <dbReference type="SAM" id="MobiDB-lite"/>
    </source>
</evidence>
<comment type="caution">
    <text evidence="6">The sequence shown here is derived from an EMBL/GenBank/DDBJ whole genome shotgun (WGS) entry which is preliminary data.</text>
</comment>
<dbReference type="Proteomes" id="UP000739538">
    <property type="component" value="Unassembled WGS sequence"/>
</dbReference>
<evidence type="ECO:0000256" key="3">
    <source>
        <dbReference type="ARBA" id="ARBA00023052"/>
    </source>
</evidence>